<evidence type="ECO:0000256" key="4">
    <source>
        <dbReference type="PROSITE-ProRule" id="PRU00339"/>
    </source>
</evidence>
<dbReference type="InterPro" id="IPR001867">
    <property type="entry name" value="OmpR/PhoB-type_DNA-bd"/>
</dbReference>
<evidence type="ECO:0000313" key="8">
    <source>
        <dbReference type="EMBL" id="QCI64800.1"/>
    </source>
</evidence>
<dbReference type="SMART" id="SM00862">
    <property type="entry name" value="Trans_reg_C"/>
    <property type="match status" value="1"/>
</dbReference>
<dbReference type="SUPFAM" id="SSF48452">
    <property type="entry name" value="TPR-like"/>
    <property type="match status" value="1"/>
</dbReference>
<evidence type="ECO:0000256" key="5">
    <source>
        <dbReference type="PROSITE-ProRule" id="PRU01091"/>
    </source>
</evidence>
<dbReference type="InterPro" id="IPR036388">
    <property type="entry name" value="WH-like_DNA-bd_sf"/>
</dbReference>
<dbReference type="InterPro" id="IPR050498">
    <property type="entry name" value="Ycf3"/>
</dbReference>
<reference evidence="8 9" key="1">
    <citation type="submission" date="2019-04" db="EMBL/GenBank/DDBJ databases">
        <title>Phreatobacter aquaticus sp. nov.</title>
        <authorList>
            <person name="Choi A."/>
        </authorList>
    </citation>
    <scope>NUCLEOTIDE SEQUENCE [LARGE SCALE GENOMIC DNA]</scope>
    <source>
        <strain evidence="8 9">KCTC 52518</strain>
    </source>
</reference>
<dbReference type="OrthoDB" id="9807521at2"/>
<keyword evidence="6" id="KW-0472">Membrane</keyword>
<keyword evidence="6" id="KW-0812">Transmembrane</keyword>
<feature type="domain" description="OmpR/PhoB-type" evidence="7">
    <location>
        <begin position="15"/>
        <end position="111"/>
    </location>
</feature>
<dbReference type="SUPFAM" id="SSF46894">
    <property type="entry name" value="C-terminal effector domain of the bipartite response regulators"/>
    <property type="match status" value="1"/>
</dbReference>
<feature type="DNA-binding region" description="OmpR/PhoB-type" evidence="5">
    <location>
        <begin position="15"/>
        <end position="111"/>
    </location>
</feature>
<dbReference type="GO" id="GO:0003677">
    <property type="term" value="F:DNA binding"/>
    <property type="evidence" value="ECO:0007669"/>
    <property type="project" value="UniProtKB-UniRule"/>
</dbReference>
<name>A0A4D7B430_9HYPH</name>
<evidence type="ECO:0000256" key="3">
    <source>
        <dbReference type="ARBA" id="ARBA00023125"/>
    </source>
</evidence>
<gene>
    <name evidence="8" type="ORF">E8M01_11535</name>
</gene>
<keyword evidence="2 4" id="KW-0802">TPR repeat</keyword>
<protein>
    <submittedName>
        <fullName evidence="8">Tetratricopeptide repeat protein</fullName>
    </submittedName>
</protein>
<dbReference type="CDD" id="cd00383">
    <property type="entry name" value="trans_reg_C"/>
    <property type="match status" value="1"/>
</dbReference>
<dbReference type="InterPro" id="IPR011990">
    <property type="entry name" value="TPR-like_helical_dom_sf"/>
</dbReference>
<dbReference type="Gene3D" id="1.25.40.10">
    <property type="entry name" value="Tetratricopeptide repeat domain"/>
    <property type="match status" value="1"/>
</dbReference>
<dbReference type="Gene3D" id="1.10.10.10">
    <property type="entry name" value="Winged helix-like DNA-binding domain superfamily/Winged helix DNA-binding domain"/>
    <property type="match status" value="1"/>
</dbReference>
<dbReference type="InterPro" id="IPR019734">
    <property type="entry name" value="TPR_rpt"/>
</dbReference>
<evidence type="ECO:0000313" key="9">
    <source>
        <dbReference type="Proteomes" id="UP000298781"/>
    </source>
</evidence>
<dbReference type="InterPro" id="IPR016032">
    <property type="entry name" value="Sig_transdc_resp-reg_C-effctor"/>
</dbReference>
<proteinExistence type="predicted"/>
<keyword evidence="3 5" id="KW-0238">DNA-binding</keyword>
<dbReference type="PANTHER" id="PTHR44858">
    <property type="entry name" value="TETRATRICOPEPTIDE REPEAT PROTEIN 6"/>
    <property type="match status" value="1"/>
</dbReference>
<feature type="repeat" description="TPR" evidence="4">
    <location>
        <begin position="429"/>
        <end position="462"/>
    </location>
</feature>
<feature type="transmembrane region" description="Helical" evidence="6">
    <location>
        <begin position="165"/>
        <end position="186"/>
    </location>
</feature>
<dbReference type="Proteomes" id="UP000298781">
    <property type="component" value="Chromosome"/>
</dbReference>
<dbReference type="Gene3D" id="3.40.50.10070">
    <property type="entry name" value="TolB, N-terminal domain"/>
    <property type="match status" value="1"/>
</dbReference>
<dbReference type="AlphaFoldDB" id="A0A4D7B430"/>
<dbReference type="PROSITE" id="PS50005">
    <property type="entry name" value="TPR"/>
    <property type="match status" value="2"/>
</dbReference>
<dbReference type="GO" id="GO:0000160">
    <property type="term" value="P:phosphorelay signal transduction system"/>
    <property type="evidence" value="ECO:0007669"/>
    <property type="project" value="InterPro"/>
</dbReference>
<evidence type="ECO:0000256" key="1">
    <source>
        <dbReference type="ARBA" id="ARBA00022737"/>
    </source>
</evidence>
<organism evidence="8 9">
    <name type="scientific">Phreatobacter stygius</name>
    <dbReference type="NCBI Taxonomy" id="1940610"/>
    <lineage>
        <taxon>Bacteria</taxon>
        <taxon>Pseudomonadati</taxon>
        <taxon>Pseudomonadota</taxon>
        <taxon>Alphaproteobacteria</taxon>
        <taxon>Hyphomicrobiales</taxon>
        <taxon>Phreatobacteraceae</taxon>
        <taxon>Phreatobacter</taxon>
    </lineage>
</organism>
<dbReference type="KEGG" id="pstg:E8M01_11535"/>
<dbReference type="EMBL" id="CP039690">
    <property type="protein sequence ID" value="QCI64800.1"/>
    <property type="molecule type" value="Genomic_DNA"/>
</dbReference>
<feature type="repeat" description="TPR" evidence="4">
    <location>
        <begin position="463"/>
        <end position="496"/>
    </location>
</feature>
<dbReference type="GO" id="GO:0006355">
    <property type="term" value="P:regulation of DNA-templated transcription"/>
    <property type="evidence" value="ECO:0007669"/>
    <property type="project" value="InterPro"/>
</dbReference>
<dbReference type="Pfam" id="PF00486">
    <property type="entry name" value="Trans_reg_C"/>
    <property type="match status" value="1"/>
</dbReference>
<evidence type="ECO:0000256" key="2">
    <source>
        <dbReference type="ARBA" id="ARBA00022803"/>
    </source>
</evidence>
<sequence>MAPFAWSDGMEHIVHNVLRFDRFTLDLTRGCLRHADRDIALRPKAFELLRHLAENAGRLVPKDELCRAVWPGVFVSDDSLVQCIRELRDKLDDHSHRLIKTMPRRGYLLDAQVEPLFLGPAALRPDQAIGTGPADSAAEAPGRDPIAAASPGRWWPLRRPARSQVIGSLVLVSAALIAGATIWATIGPRPTAQPTVAAAAHAVPRLSLAVLPFQNLGADLEQNNVASSITDDLITGLSRFYGGLSIARSVAFTPTEAPIDVRKVGRELGVRYVVEGTIRRSGDQLRVTARLIDASTAANIWTESFDTELRGISELRDEVTMRLSRSFVVELFHAERARSIRERPDNPDATDYLIRASTLLHDTPDGGDLSEPRRLFREALRLDGSLPGAWMGVASSYLRRIRFSPTREQDLQEASEAAERAVTLKPMAAGPHVTRGWVRYEQKRMGDALMDFEHAMQLDPRNPEVLASIAAANIMLGRPENALESLRKAMRLSPTDRHLPRWQLIMGVARLHLGHDDEAVEWLRRSAALNAQDQFTQLFLASALARIGREAEARAAVANLLQLAPGFSLSRFRSLEPSDAPAFLAQRERVYDGLRRAGLPD</sequence>
<accession>A0A4D7B430</accession>
<dbReference type="PROSITE" id="PS51755">
    <property type="entry name" value="OMPR_PHOB"/>
    <property type="match status" value="1"/>
</dbReference>
<evidence type="ECO:0000259" key="7">
    <source>
        <dbReference type="PROSITE" id="PS51755"/>
    </source>
</evidence>
<evidence type="ECO:0000256" key="6">
    <source>
        <dbReference type="SAM" id="Phobius"/>
    </source>
</evidence>
<keyword evidence="6" id="KW-1133">Transmembrane helix</keyword>
<dbReference type="SMART" id="SM00028">
    <property type="entry name" value="TPR"/>
    <property type="match status" value="3"/>
</dbReference>
<keyword evidence="1" id="KW-0677">Repeat</keyword>
<keyword evidence="9" id="KW-1185">Reference proteome</keyword>
<dbReference type="PANTHER" id="PTHR44858:SF1">
    <property type="entry name" value="UDP-N-ACETYLGLUCOSAMINE--PEPTIDE N-ACETYLGLUCOSAMINYLTRANSFERASE SPINDLY-RELATED"/>
    <property type="match status" value="1"/>
</dbReference>